<sequence>MHQDIPEILKMLPLSDSTVKRRIEEMPVNVEKNLISILQNSSFSMQLDESTTADNNALLMGYVHYFDENNTLREEMLFAINLITDRRGLSIFNTVKSYFTKNNIPLNNIVACATDGAPSMVGRYRGFVAYLKEEVPNVLYIHCVVHRQHLVGKYLSTSLHSSLTIIIRAINKIKSNAKNDRMFRQLCQDNNEDFIMLLLHTEVRWLSKGTSLARFVALYDSVIQFFESNNETNLCQQLKTVKNDAFYLANIFKRFHDVNLQLQGANKTLIGCQSIVSLFIDKLELLHYNLLKREFHQFPELSSIKDDVTPEDIDRFSSHLNELKLDMDDILKLKVYDWMKNPFTANIEEADTTCQEELLEIRYDEESKHKFDSGGYENLWQSKKMPVLYPNMRKMIFSLLIPFPNSYLVESGFSAVNHIMTKERNCLNISERGDLHLFLTKIEPDIQYLVSQHQPQGSH</sequence>
<evidence type="ECO:0000313" key="2">
    <source>
        <dbReference type="Proteomes" id="UP001474421"/>
    </source>
</evidence>
<dbReference type="Proteomes" id="UP001474421">
    <property type="component" value="Unassembled WGS sequence"/>
</dbReference>
<proteinExistence type="predicted"/>
<reference evidence="1 2" key="1">
    <citation type="journal article" date="2024" name="Proc. Natl. Acad. Sci. U.S.A.">
        <title>The genetic regulatory architecture and epigenomic basis for age-related changes in rattlesnake venom.</title>
        <authorList>
            <person name="Hogan M.P."/>
            <person name="Holding M.L."/>
            <person name="Nystrom G.S."/>
            <person name="Colston T.J."/>
            <person name="Bartlett D.A."/>
            <person name="Mason A.J."/>
            <person name="Ellsworth S.A."/>
            <person name="Rautsaw R.M."/>
            <person name="Lawrence K.C."/>
            <person name="Strickland J.L."/>
            <person name="He B."/>
            <person name="Fraser P."/>
            <person name="Margres M.J."/>
            <person name="Gilbert D.M."/>
            <person name="Gibbs H.L."/>
            <person name="Parkinson C.L."/>
            <person name="Rokyta D.R."/>
        </authorList>
    </citation>
    <scope>NUCLEOTIDE SEQUENCE [LARGE SCALE GENOMIC DNA]</scope>
    <source>
        <strain evidence="1">DRR0105</strain>
    </source>
</reference>
<protein>
    <recommendedName>
        <fullName evidence="3">SCAN domain-containing protein 3-like</fullName>
    </recommendedName>
</protein>
<dbReference type="EMBL" id="JAOTOJ010000009">
    <property type="protein sequence ID" value="KAK9395558.1"/>
    <property type="molecule type" value="Genomic_DNA"/>
</dbReference>
<keyword evidence="2" id="KW-1185">Reference proteome</keyword>
<evidence type="ECO:0000313" key="1">
    <source>
        <dbReference type="EMBL" id="KAK9395558.1"/>
    </source>
</evidence>
<dbReference type="PANTHER" id="PTHR45913">
    <property type="entry name" value="EPM2A-INTERACTING PROTEIN 1"/>
    <property type="match status" value="1"/>
</dbReference>
<dbReference type="SUPFAM" id="SSF53098">
    <property type="entry name" value="Ribonuclease H-like"/>
    <property type="match status" value="1"/>
</dbReference>
<accession>A0AAW1B0N4</accession>
<dbReference type="InterPro" id="IPR012337">
    <property type="entry name" value="RNaseH-like_sf"/>
</dbReference>
<evidence type="ECO:0008006" key="3">
    <source>
        <dbReference type="Google" id="ProtNLM"/>
    </source>
</evidence>
<gene>
    <name evidence="1" type="ORF">NXF25_018919</name>
</gene>
<name>A0AAW1B0N4_CROAD</name>
<organism evidence="1 2">
    <name type="scientific">Crotalus adamanteus</name>
    <name type="common">Eastern diamondback rattlesnake</name>
    <dbReference type="NCBI Taxonomy" id="8729"/>
    <lineage>
        <taxon>Eukaryota</taxon>
        <taxon>Metazoa</taxon>
        <taxon>Chordata</taxon>
        <taxon>Craniata</taxon>
        <taxon>Vertebrata</taxon>
        <taxon>Euteleostomi</taxon>
        <taxon>Lepidosauria</taxon>
        <taxon>Squamata</taxon>
        <taxon>Bifurcata</taxon>
        <taxon>Unidentata</taxon>
        <taxon>Episquamata</taxon>
        <taxon>Toxicofera</taxon>
        <taxon>Serpentes</taxon>
        <taxon>Colubroidea</taxon>
        <taxon>Viperidae</taxon>
        <taxon>Crotalinae</taxon>
        <taxon>Crotalus</taxon>
    </lineage>
</organism>
<dbReference type="PANTHER" id="PTHR45913:SF22">
    <property type="entry name" value="SCAN BOX DOMAIN-CONTAINING PROTEIN"/>
    <property type="match status" value="1"/>
</dbReference>
<comment type="caution">
    <text evidence="1">The sequence shown here is derived from an EMBL/GenBank/DDBJ whole genome shotgun (WGS) entry which is preliminary data.</text>
</comment>
<dbReference type="AlphaFoldDB" id="A0AAW1B0N4"/>